<dbReference type="Pfam" id="PF13332">
    <property type="entry name" value="Fil_haemagg_2"/>
    <property type="match status" value="1"/>
</dbReference>
<organism evidence="2 3">
    <name type="scientific">Glaesserella parasuis HPS10</name>
    <dbReference type="NCBI Taxonomy" id="1450514"/>
    <lineage>
        <taxon>Bacteria</taxon>
        <taxon>Pseudomonadati</taxon>
        <taxon>Pseudomonadota</taxon>
        <taxon>Gammaproteobacteria</taxon>
        <taxon>Pasteurellales</taxon>
        <taxon>Pasteurellaceae</taxon>
        <taxon>Glaesserella</taxon>
    </lineage>
</organism>
<dbReference type="InterPro" id="IPR025157">
    <property type="entry name" value="Hemagglutinin_rpt"/>
</dbReference>
<evidence type="ECO:0000313" key="2">
    <source>
        <dbReference type="EMBL" id="KDB47587.1"/>
    </source>
</evidence>
<feature type="compositionally biased region" description="Polar residues" evidence="1">
    <location>
        <begin position="22"/>
        <end position="34"/>
    </location>
</feature>
<dbReference type="AlphaFoldDB" id="A0A836MDT2"/>
<comment type="caution">
    <text evidence="2">The sequence shown here is derived from an EMBL/GenBank/DDBJ whole genome shotgun (WGS) entry which is preliminary data.</text>
</comment>
<gene>
    <name evidence="2" type="ORF">HPS10_06270</name>
</gene>
<accession>A0A836MDT2</accession>
<dbReference type="GO" id="GO:0003824">
    <property type="term" value="F:catalytic activity"/>
    <property type="evidence" value="ECO:0007669"/>
    <property type="project" value="UniProtKB-ARBA"/>
</dbReference>
<evidence type="ECO:0000313" key="3">
    <source>
        <dbReference type="Proteomes" id="UP000027036"/>
    </source>
</evidence>
<evidence type="ECO:0000256" key="1">
    <source>
        <dbReference type="SAM" id="MobiDB-lite"/>
    </source>
</evidence>
<dbReference type="Proteomes" id="UP000027036">
    <property type="component" value="Unassembled WGS sequence"/>
</dbReference>
<protein>
    <submittedName>
        <fullName evidence="2">Uncharacterized protein</fullName>
    </submittedName>
</protein>
<feature type="region of interest" description="Disordered" evidence="1">
    <location>
        <begin position="1"/>
        <end position="38"/>
    </location>
</feature>
<reference evidence="2 3" key="1">
    <citation type="submission" date="2014-02" db="EMBL/GenBank/DDBJ databases">
        <title>Comparative genomics of Haemophilus parasuis isolated from pig lungs.</title>
        <authorList>
            <person name="Kittichotirat W."/>
            <person name="Bumgarner R.E."/>
            <person name="Lawrence P."/>
        </authorList>
    </citation>
    <scope>NUCLEOTIDE SEQUENCE [LARGE SCALE GENOMIC DNA]</scope>
    <source>
        <strain evidence="2 3">HPS10</strain>
    </source>
</reference>
<sequence>MGKSGGSTGLDIEGAVSIGKGHSNSDSQVQNHTEINADRLTMKANETTTLKGATANINHLALDTKNLGLLLQINRDNVSIT</sequence>
<proteinExistence type="predicted"/>
<name>A0A836MDT2_GLAPU</name>
<dbReference type="EMBL" id="JDSO01000071">
    <property type="protein sequence ID" value="KDB47587.1"/>
    <property type="molecule type" value="Genomic_DNA"/>
</dbReference>